<comment type="caution">
    <text evidence="6">The sequence shown here is derived from an EMBL/GenBank/DDBJ whole genome shotgun (WGS) entry which is preliminary data.</text>
</comment>
<evidence type="ECO:0000256" key="1">
    <source>
        <dbReference type="ARBA" id="ARBA00022801"/>
    </source>
</evidence>
<proteinExistence type="predicted"/>
<name>A0A7J2S193_9EURY</name>
<protein>
    <recommendedName>
        <fullName evidence="2">protein-glutamate methylesterase</fullName>
        <ecNumber evidence="2">3.1.1.61</ecNumber>
    </recommendedName>
</protein>
<organism evidence="6">
    <name type="scientific">Candidatus Syntropharchaeum butanivorans</name>
    <dbReference type="NCBI Taxonomy" id="1839936"/>
    <lineage>
        <taxon>Archaea</taxon>
        <taxon>Methanobacteriati</taxon>
        <taxon>Methanobacteriota</taxon>
        <taxon>Stenosarchaea group</taxon>
        <taxon>Methanomicrobia</taxon>
        <taxon>Methanosarcinales</taxon>
        <taxon>ANME-2 cluster</taxon>
        <taxon>Candidatus Syntropharchaeum</taxon>
    </lineage>
</organism>
<accession>A0A7J2S193</accession>
<evidence type="ECO:0000259" key="5">
    <source>
        <dbReference type="PROSITE" id="PS50122"/>
    </source>
</evidence>
<keyword evidence="1" id="KW-0378">Hydrolase</keyword>
<dbReference type="InterPro" id="IPR035909">
    <property type="entry name" value="CheB_C"/>
</dbReference>
<dbReference type="GO" id="GO:0006935">
    <property type="term" value="P:chemotaxis"/>
    <property type="evidence" value="ECO:0007669"/>
    <property type="project" value="InterPro"/>
</dbReference>
<dbReference type="PANTHER" id="PTHR42872:SF6">
    <property type="entry name" value="PROTEIN-GLUTAMATE METHYLESTERASE_PROTEIN-GLUTAMINE GLUTAMINASE"/>
    <property type="match status" value="1"/>
</dbReference>
<dbReference type="AlphaFoldDB" id="A0A7J2S193"/>
<gene>
    <name evidence="6" type="ORF">ENI32_01415</name>
</gene>
<dbReference type="GO" id="GO:0005737">
    <property type="term" value="C:cytoplasm"/>
    <property type="evidence" value="ECO:0007669"/>
    <property type="project" value="InterPro"/>
</dbReference>
<dbReference type="Gene3D" id="3.40.50.180">
    <property type="entry name" value="Methylesterase CheB, C-terminal domain"/>
    <property type="match status" value="1"/>
</dbReference>
<reference evidence="6" key="1">
    <citation type="journal article" date="2020" name="mSystems">
        <title>Genome- and Community-Level Interaction Insights into Carbon Utilization and Element Cycling Functions of Hydrothermarchaeota in Hydrothermal Sediment.</title>
        <authorList>
            <person name="Zhou Z."/>
            <person name="Liu Y."/>
            <person name="Xu W."/>
            <person name="Pan J."/>
            <person name="Luo Z.H."/>
            <person name="Li M."/>
        </authorList>
    </citation>
    <scope>NUCLEOTIDE SEQUENCE [LARGE SCALE GENOMIC DNA]</scope>
    <source>
        <strain evidence="6">HyVt-386</strain>
    </source>
</reference>
<dbReference type="PANTHER" id="PTHR42872">
    <property type="entry name" value="PROTEIN-GLUTAMATE METHYLESTERASE/PROTEIN-GLUTAMINE GLUTAMINASE"/>
    <property type="match status" value="1"/>
</dbReference>
<dbReference type="CDD" id="cd16432">
    <property type="entry name" value="CheB_Rec"/>
    <property type="match status" value="1"/>
</dbReference>
<dbReference type="InterPro" id="IPR000673">
    <property type="entry name" value="Sig_transdc_resp-reg_Me-estase"/>
</dbReference>
<feature type="non-terminal residue" evidence="6">
    <location>
        <position position="1"/>
    </location>
</feature>
<dbReference type="SUPFAM" id="SSF52738">
    <property type="entry name" value="Methylesterase CheB, C-terminal domain"/>
    <property type="match status" value="1"/>
</dbReference>
<dbReference type="GO" id="GO:0008984">
    <property type="term" value="F:protein-glutamate methylesterase activity"/>
    <property type="evidence" value="ECO:0007669"/>
    <property type="project" value="UniProtKB-EC"/>
</dbReference>
<evidence type="ECO:0000256" key="4">
    <source>
        <dbReference type="PROSITE-ProRule" id="PRU00050"/>
    </source>
</evidence>
<evidence type="ECO:0000313" key="6">
    <source>
        <dbReference type="EMBL" id="HEC56534.1"/>
    </source>
</evidence>
<dbReference type="PROSITE" id="PS50122">
    <property type="entry name" value="CHEB"/>
    <property type="match status" value="1"/>
</dbReference>
<comment type="catalytic activity">
    <reaction evidence="3">
        <text>[protein]-L-glutamate 5-O-methyl ester + H2O = L-glutamyl-[protein] + methanol + H(+)</text>
        <dbReference type="Rhea" id="RHEA:23236"/>
        <dbReference type="Rhea" id="RHEA-COMP:10208"/>
        <dbReference type="Rhea" id="RHEA-COMP:10311"/>
        <dbReference type="ChEBI" id="CHEBI:15377"/>
        <dbReference type="ChEBI" id="CHEBI:15378"/>
        <dbReference type="ChEBI" id="CHEBI:17790"/>
        <dbReference type="ChEBI" id="CHEBI:29973"/>
        <dbReference type="ChEBI" id="CHEBI:82795"/>
        <dbReference type="EC" id="3.1.1.61"/>
    </reaction>
</comment>
<dbReference type="GO" id="GO:0000156">
    <property type="term" value="F:phosphorelay response regulator activity"/>
    <property type="evidence" value="ECO:0007669"/>
    <property type="project" value="InterPro"/>
</dbReference>
<dbReference type="EMBL" id="DRIE01000021">
    <property type="protein sequence ID" value="HEC56534.1"/>
    <property type="molecule type" value="Genomic_DNA"/>
</dbReference>
<evidence type="ECO:0000256" key="2">
    <source>
        <dbReference type="ARBA" id="ARBA00039140"/>
    </source>
</evidence>
<feature type="domain" description="CheB-type methylesterase" evidence="5">
    <location>
        <begin position="1"/>
        <end position="143"/>
    </location>
</feature>
<dbReference type="Pfam" id="PF01339">
    <property type="entry name" value="CheB_methylest"/>
    <property type="match status" value="1"/>
</dbReference>
<dbReference type="Proteomes" id="UP000885936">
    <property type="component" value="Unassembled WGS sequence"/>
</dbReference>
<sequence length="143" mass="15459">TEAFAEHLDRISAIKVKEAEEGDRIMKGLALLAPGDYHMTVGGDRRVHLEHTEKINSVRPAADPMMMSAAVVYRRAVIGVVLTGMGRDGARGIVEIKKRGGKAIAQSEDTCVVYGMPKEAVATGCVDEVVPLPDIPSKIMEWC</sequence>
<dbReference type="EC" id="3.1.1.61" evidence="2"/>
<evidence type="ECO:0000256" key="3">
    <source>
        <dbReference type="ARBA" id="ARBA00048267"/>
    </source>
</evidence>
<comment type="caution">
    <text evidence="4">Lacks conserved residue(s) required for the propagation of feature annotation.</text>
</comment>